<feature type="compositionally biased region" description="Basic residues" evidence="1">
    <location>
        <begin position="22"/>
        <end position="31"/>
    </location>
</feature>
<protein>
    <submittedName>
        <fullName evidence="2">Uncharacterized protein</fullName>
    </submittedName>
</protein>
<reference evidence="2 3" key="1">
    <citation type="submission" date="2011-11" db="EMBL/GenBank/DDBJ databases">
        <authorList>
            <person name="Weinstock G."/>
            <person name="Sodergren E."/>
            <person name="Clifton S."/>
            <person name="Fulton L."/>
            <person name="Fulton B."/>
            <person name="Courtney L."/>
            <person name="Fronick C."/>
            <person name="Harrison M."/>
            <person name="Strong C."/>
            <person name="Farmer C."/>
            <person name="Delahaunty K."/>
            <person name="Markovic C."/>
            <person name="Hall O."/>
            <person name="Minx P."/>
            <person name="Tomlinson C."/>
            <person name="Mitreva M."/>
            <person name="Hou S."/>
            <person name="Chen J."/>
            <person name="Wollam A."/>
            <person name="Pepin K.H."/>
            <person name="Johnson M."/>
            <person name="Bhonagiri V."/>
            <person name="Zhang X."/>
            <person name="Suruliraj S."/>
            <person name="Warren W."/>
            <person name="Chinwalla A."/>
            <person name="Mardis E.R."/>
            <person name="Wilson R.K."/>
        </authorList>
    </citation>
    <scope>NUCLEOTIDE SEQUENCE [LARGE SCALE GENOMIC DNA]</scope>
    <source>
        <strain evidence="2 3">YIT 11816</strain>
    </source>
</reference>
<dbReference type="STRING" id="762967.HMPREF9440_02415"/>
<proteinExistence type="predicted"/>
<gene>
    <name evidence="2" type="ORF">HMPREF9440_02415</name>
</gene>
<accession>H3KI12</accession>
<dbReference type="HOGENOM" id="CLU_3318105_0_0_4"/>
<dbReference type="AlphaFoldDB" id="H3KI12"/>
<dbReference type="Proteomes" id="UP000004956">
    <property type="component" value="Unassembled WGS sequence"/>
</dbReference>
<feature type="region of interest" description="Disordered" evidence="1">
    <location>
        <begin position="1"/>
        <end position="39"/>
    </location>
</feature>
<dbReference type="EMBL" id="AFBQ01000369">
    <property type="protein sequence ID" value="EHY30256.1"/>
    <property type="molecule type" value="Genomic_DNA"/>
</dbReference>
<comment type="caution">
    <text evidence="2">The sequence shown here is derived from an EMBL/GenBank/DDBJ whole genome shotgun (WGS) entry which is preliminary data.</text>
</comment>
<evidence type="ECO:0000256" key="1">
    <source>
        <dbReference type="SAM" id="MobiDB-lite"/>
    </source>
</evidence>
<evidence type="ECO:0000313" key="3">
    <source>
        <dbReference type="Proteomes" id="UP000004956"/>
    </source>
</evidence>
<sequence>MRKLLRETSMNPPERVSGHSVRSAKSRRRKLAGGMSGSF</sequence>
<evidence type="ECO:0000313" key="2">
    <source>
        <dbReference type="EMBL" id="EHY30256.1"/>
    </source>
</evidence>
<organism evidence="2 3">
    <name type="scientific">Sutterella parvirubra YIT 11816</name>
    <dbReference type="NCBI Taxonomy" id="762967"/>
    <lineage>
        <taxon>Bacteria</taxon>
        <taxon>Pseudomonadati</taxon>
        <taxon>Pseudomonadota</taxon>
        <taxon>Betaproteobacteria</taxon>
        <taxon>Burkholderiales</taxon>
        <taxon>Sutterellaceae</taxon>
        <taxon>Sutterella</taxon>
    </lineage>
</organism>
<keyword evidence="3" id="KW-1185">Reference proteome</keyword>
<name>H3KI12_9BURK</name>